<keyword evidence="3" id="KW-1185">Reference proteome</keyword>
<name>A0A2W2DEU3_9ACTN</name>
<evidence type="ECO:0000313" key="2">
    <source>
        <dbReference type="EMBL" id="PZF99279.1"/>
    </source>
</evidence>
<evidence type="ECO:0000256" key="1">
    <source>
        <dbReference type="SAM" id="Phobius"/>
    </source>
</evidence>
<keyword evidence="1" id="KW-0812">Transmembrane</keyword>
<keyword evidence="1" id="KW-0472">Membrane</keyword>
<dbReference type="OrthoDB" id="3629791at2"/>
<feature type="transmembrane region" description="Helical" evidence="1">
    <location>
        <begin position="149"/>
        <end position="177"/>
    </location>
</feature>
<reference evidence="2 3" key="1">
    <citation type="submission" date="2018-01" db="EMBL/GenBank/DDBJ databases">
        <title>Draft genome sequence of Jishengella endophytica.</title>
        <authorList>
            <person name="Sahin N."/>
            <person name="Ay H."/>
            <person name="Saygin H."/>
        </authorList>
    </citation>
    <scope>NUCLEOTIDE SEQUENCE [LARGE SCALE GENOMIC DNA]</scope>
    <source>
        <strain evidence="2 3">DSM 45430</strain>
    </source>
</reference>
<accession>A0A2W2DEU3</accession>
<dbReference type="InterPro" id="IPR045927">
    <property type="entry name" value="DUF6346"/>
</dbReference>
<dbReference type="Proteomes" id="UP000248627">
    <property type="component" value="Unassembled WGS sequence"/>
</dbReference>
<dbReference type="Pfam" id="PF19873">
    <property type="entry name" value="DUF6346"/>
    <property type="match status" value="1"/>
</dbReference>
<protein>
    <submittedName>
        <fullName evidence="2">Uncharacterized protein</fullName>
    </submittedName>
</protein>
<dbReference type="EMBL" id="POTX01000026">
    <property type="protein sequence ID" value="PZF99279.1"/>
    <property type="molecule type" value="Genomic_DNA"/>
</dbReference>
<evidence type="ECO:0000313" key="3">
    <source>
        <dbReference type="Proteomes" id="UP000248627"/>
    </source>
</evidence>
<keyword evidence="1" id="KW-1133">Transmembrane helix</keyword>
<sequence length="199" mass="21752">MNEAGPERMTQIQREQIAAYERRGPIMGRLTQLATAVALIAAVVISTLVFDTVASFYPGTGAVRSTPAEQSAEAAVRDCQRVGPVSGEGLGYWWRCAVTVRTRDGREVKTVVGHSVVTPADRGKSIDFREVCYGEGNTDCRYGRPISRVWALAVSVLGMVRIAVVFLLVIGVGFYLVRSVVGVPRYYAWVNRRAKKGNV</sequence>
<proteinExistence type="predicted"/>
<organism evidence="2 3">
    <name type="scientific">Micromonospora endophytica</name>
    <dbReference type="NCBI Taxonomy" id="515350"/>
    <lineage>
        <taxon>Bacteria</taxon>
        <taxon>Bacillati</taxon>
        <taxon>Actinomycetota</taxon>
        <taxon>Actinomycetes</taxon>
        <taxon>Micromonosporales</taxon>
        <taxon>Micromonosporaceae</taxon>
        <taxon>Micromonospora</taxon>
    </lineage>
</organism>
<feature type="transmembrane region" description="Helical" evidence="1">
    <location>
        <begin position="30"/>
        <end position="50"/>
    </location>
</feature>
<dbReference type="AlphaFoldDB" id="A0A2W2DEU3"/>
<dbReference type="RefSeq" id="WP_111242293.1">
    <property type="nucleotide sequence ID" value="NZ_POTX01000026.1"/>
</dbReference>
<gene>
    <name evidence="2" type="ORF">C1I93_06390</name>
</gene>
<comment type="caution">
    <text evidence="2">The sequence shown here is derived from an EMBL/GenBank/DDBJ whole genome shotgun (WGS) entry which is preliminary data.</text>
</comment>